<dbReference type="OrthoDB" id="9991441at2759"/>
<dbReference type="PANTHER" id="PTHR45656">
    <property type="entry name" value="PROTEIN CBR-CLEC-78"/>
    <property type="match status" value="1"/>
</dbReference>
<feature type="domain" description="Sushi" evidence="7">
    <location>
        <begin position="342"/>
        <end position="401"/>
    </location>
</feature>
<dbReference type="InterPro" id="IPR000436">
    <property type="entry name" value="Sushi_SCR_CCP_dom"/>
</dbReference>
<evidence type="ECO:0000313" key="8">
    <source>
        <dbReference type="EMBL" id="CAH1774074.1"/>
    </source>
</evidence>
<name>A0A8S4MZT8_OWEFU</name>
<dbReference type="Gene3D" id="2.60.120.290">
    <property type="entry name" value="Spermadhesin, CUB domain"/>
    <property type="match status" value="2"/>
</dbReference>
<dbReference type="SMART" id="SM00042">
    <property type="entry name" value="CUB"/>
    <property type="match status" value="2"/>
</dbReference>
<feature type="disulfide bond" evidence="4">
    <location>
        <begin position="433"/>
        <end position="460"/>
    </location>
</feature>
<dbReference type="InterPro" id="IPR035914">
    <property type="entry name" value="Sperma_CUB_dom_sf"/>
</dbReference>
<dbReference type="InterPro" id="IPR051277">
    <property type="entry name" value="SEZ6_CSMD_C4BPB_Regulators"/>
</dbReference>
<keyword evidence="3 4" id="KW-1015">Disulfide bond</keyword>
<evidence type="ECO:0000256" key="5">
    <source>
        <dbReference type="SAM" id="SignalP"/>
    </source>
</evidence>
<evidence type="ECO:0000256" key="3">
    <source>
        <dbReference type="ARBA" id="ARBA00023157"/>
    </source>
</evidence>
<dbReference type="CDD" id="cd00041">
    <property type="entry name" value="CUB"/>
    <property type="match status" value="2"/>
</dbReference>
<keyword evidence="2" id="KW-0677">Repeat</keyword>
<comment type="caution">
    <text evidence="8">The sequence shown here is derived from an EMBL/GenBank/DDBJ whole genome shotgun (WGS) entry which is preliminary data.</text>
</comment>
<sequence>MDRGSFSYSWSVCTLFNLAFVGYFTSVTSQTCPNVGTKWKTITSPGWPDPYTPGSSCVWRQVAVIPGLSSFSTTLRITIKHWDVNPGDVIDIYDGYYCGFFSTLIRTIRVDFKTGDKFRDNIFINGHEACLEFFRDNNVRDNRAKGFQIEAKALQKCGGILKDVSGEIVSVRYPRAKDSSRCQWKILSGKPGQRVKLFFEDIGMQISSKGCTIDYLRVGHGDLATDAGIRQEDICDMAQTDSGSIITDSYFVTLLYSKTQGTITKGFWLKFEVIGCPIADAPRVENVISTFKGNLSAFYDFGFNVTLTCQSNFTSSAGTGNNVTVSCLGDRTWSLSDTCVEIKCDKLKSPDDGNVTFTSGVSLGSVATLSCNDGYTLEGSNTRTCVQNGIQGTWTGIQAKCLKQCPSLNNAVIRNGVLSTNSRTEGALVRLNCSKGFFVNGTSTIQCLSNGTWDANLGSCEAISCPILNISRIGRVSNLNTSVGTEVELNCDDGYFVNGTSFVMCLSNGTWNGRLGICEEITCPTLEKPNNGILSSFNNSIGAEVELICDEGFDVNGSSILTCLSNGTWNDTLFGKCTEITCPTLEKPNNGTLSSVNNSIGAEVELVCDEGFYVNGSSILTCLSNGTWNDTLFGKCTEITCPTLEKPNNG</sequence>
<evidence type="ECO:0000313" key="9">
    <source>
        <dbReference type="Proteomes" id="UP000749559"/>
    </source>
</evidence>
<evidence type="ECO:0000256" key="2">
    <source>
        <dbReference type="ARBA" id="ARBA00022737"/>
    </source>
</evidence>
<organism evidence="8 9">
    <name type="scientific">Owenia fusiformis</name>
    <name type="common">Polychaete worm</name>
    <dbReference type="NCBI Taxonomy" id="6347"/>
    <lineage>
        <taxon>Eukaryota</taxon>
        <taxon>Metazoa</taxon>
        <taxon>Spiralia</taxon>
        <taxon>Lophotrochozoa</taxon>
        <taxon>Annelida</taxon>
        <taxon>Polychaeta</taxon>
        <taxon>Sedentaria</taxon>
        <taxon>Canalipalpata</taxon>
        <taxon>Sabellida</taxon>
        <taxon>Oweniida</taxon>
        <taxon>Oweniidae</taxon>
        <taxon>Owenia</taxon>
    </lineage>
</organism>
<dbReference type="CDD" id="cd00033">
    <property type="entry name" value="CCP"/>
    <property type="match status" value="5"/>
</dbReference>
<keyword evidence="4" id="KW-0768">Sushi</keyword>
<accession>A0A8S4MZT8</accession>
<keyword evidence="9" id="KW-1185">Reference proteome</keyword>
<dbReference type="Pfam" id="PF00431">
    <property type="entry name" value="CUB"/>
    <property type="match status" value="2"/>
</dbReference>
<dbReference type="SUPFAM" id="SSF57535">
    <property type="entry name" value="Complement control module/SCR domain"/>
    <property type="match status" value="6"/>
</dbReference>
<feature type="domain" description="Sushi" evidence="7">
    <location>
        <begin position="403"/>
        <end position="462"/>
    </location>
</feature>
<feature type="non-terminal residue" evidence="8">
    <location>
        <position position="1"/>
    </location>
</feature>
<comment type="caution">
    <text evidence="4">Lacks conserved residue(s) required for the propagation of feature annotation.</text>
</comment>
<dbReference type="Pfam" id="PF00084">
    <property type="entry name" value="Sushi"/>
    <property type="match status" value="5"/>
</dbReference>
<feature type="domain" description="Sushi" evidence="7">
    <location>
        <begin position="580"/>
        <end position="638"/>
    </location>
</feature>
<evidence type="ECO:0000256" key="1">
    <source>
        <dbReference type="ARBA" id="ARBA00022729"/>
    </source>
</evidence>
<dbReference type="Gene3D" id="2.10.70.10">
    <property type="entry name" value="Complement Module, domain 1"/>
    <property type="match status" value="5"/>
</dbReference>
<reference evidence="8" key="1">
    <citation type="submission" date="2022-03" db="EMBL/GenBank/DDBJ databases">
        <authorList>
            <person name="Martin C."/>
        </authorList>
    </citation>
    <scope>NUCLEOTIDE SEQUENCE</scope>
</reference>
<feature type="domain" description="Sushi" evidence="7">
    <location>
        <begin position="463"/>
        <end position="520"/>
    </location>
</feature>
<dbReference type="PROSITE" id="PS50923">
    <property type="entry name" value="SUSHI"/>
    <property type="match status" value="5"/>
</dbReference>
<feature type="chain" id="PRO_5035940854" evidence="5">
    <location>
        <begin position="30"/>
        <end position="650"/>
    </location>
</feature>
<gene>
    <name evidence="8" type="ORF">OFUS_LOCUS1595</name>
</gene>
<dbReference type="EMBL" id="CAIIXF020000001">
    <property type="protein sequence ID" value="CAH1774074.1"/>
    <property type="molecule type" value="Genomic_DNA"/>
</dbReference>
<feature type="signal peptide" evidence="5">
    <location>
        <begin position="1"/>
        <end position="29"/>
    </location>
</feature>
<evidence type="ECO:0000259" key="7">
    <source>
        <dbReference type="PROSITE" id="PS50923"/>
    </source>
</evidence>
<dbReference type="InterPro" id="IPR035976">
    <property type="entry name" value="Sushi/SCR/CCP_sf"/>
</dbReference>
<evidence type="ECO:0000256" key="4">
    <source>
        <dbReference type="PROSITE-ProRule" id="PRU00302"/>
    </source>
</evidence>
<dbReference type="Proteomes" id="UP000749559">
    <property type="component" value="Unassembled WGS sequence"/>
</dbReference>
<dbReference type="PANTHER" id="PTHR45656:SF4">
    <property type="entry name" value="PROTEIN CBR-CLEC-78"/>
    <property type="match status" value="1"/>
</dbReference>
<feature type="domain" description="Sushi" evidence="7">
    <location>
        <begin position="521"/>
        <end position="579"/>
    </location>
</feature>
<evidence type="ECO:0000259" key="6">
    <source>
        <dbReference type="PROSITE" id="PS01180"/>
    </source>
</evidence>
<dbReference type="AlphaFoldDB" id="A0A8S4MZT8"/>
<dbReference type="SMART" id="SM00032">
    <property type="entry name" value="CCP"/>
    <property type="match status" value="6"/>
</dbReference>
<dbReference type="PROSITE" id="PS01180">
    <property type="entry name" value="CUB"/>
    <property type="match status" value="1"/>
</dbReference>
<keyword evidence="1 5" id="KW-0732">Signal</keyword>
<protein>
    <submittedName>
        <fullName evidence="8">Uncharacterized protein</fullName>
    </submittedName>
</protein>
<proteinExistence type="predicted"/>
<dbReference type="InterPro" id="IPR000859">
    <property type="entry name" value="CUB_dom"/>
</dbReference>
<dbReference type="SUPFAM" id="SSF49854">
    <property type="entry name" value="Spermadhesin, CUB domain"/>
    <property type="match status" value="2"/>
</dbReference>
<feature type="domain" description="CUB" evidence="6">
    <location>
        <begin position="157"/>
        <end position="274"/>
    </location>
</feature>
<feature type="disulfide bond" evidence="4">
    <location>
        <begin position="491"/>
        <end position="518"/>
    </location>
</feature>